<dbReference type="RefSeq" id="YP_009217739.1">
    <property type="nucleotide sequence ID" value="NC_029002.1"/>
</dbReference>
<organism evidence="2 3">
    <name type="scientific">Microcystis phage MaMV-DC</name>
    <dbReference type="NCBI Taxonomy" id="1357715"/>
    <lineage>
        <taxon>Viruses</taxon>
        <taxon>Duplodnaviria</taxon>
        <taxon>Heunggongvirae</taxon>
        <taxon>Uroviricota</taxon>
        <taxon>Caudoviricetes</taxon>
        <taxon>Fukuivirus</taxon>
        <taxon>Fukuivirus MVDC</taxon>
    </lineage>
</organism>
<proteinExistence type="predicted"/>
<protein>
    <submittedName>
        <fullName evidence="2">Uncharacterized protein</fullName>
    </submittedName>
</protein>
<sequence>MKLRIKLTRKSKTQQVTLTTSSNGNTVLTGTCVGASDYQLNLSNGNLVDVSEMAIGVIVNLVFKPQDTDTLAKHVEEGYRIHGNGSPYITMVIECKTKKPSAEGNIIIMGNDIALIDYEAWNDDTFVHEDELDMLFSKKAGTKGANGAAREVSAPEAGVPSPSWSNREVTLQERI</sequence>
<evidence type="ECO:0000256" key="1">
    <source>
        <dbReference type="SAM" id="MobiDB-lite"/>
    </source>
</evidence>
<dbReference type="Proteomes" id="UP000028567">
    <property type="component" value="Segment"/>
</dbReference>
<evidence type="ECO:0000313" key="2">
    <source>
        <dbReference type="EMBL" id="AGR48620.1"/>
    </source>
</evidence>
<evidence type="ECO:0000313" key="3">
    <source>
        <dbReference type="Proteomes" id="UP000028567"/>
    </source>
</evidence>
<gene>
    <name evidence="2" type="ORF">MaMVDC_55</name>
</gene>
<dbReference type="KEGG" id="vg:26643233"/>
<keyword evidence="3" id="KW-1185">Reference proteome</keyword>
<dbReference type="EMBL" id="KF356199">
    <property type="protein sequence ID" value="AGR48620.1"/>
    <property type="molecule type" value="Genomic_DNA"/>
</dbReference>
<name>A0A075BUS8_9CAUD</name>
<feature type="region of interest" description="Disordered" evidence="1">
    <location>
        <begin position="143"/>
        <end position="175"/>
    </location>
</feature>
<accession>A0A075BUS8</accession>
<reference evidence="2 3" key="1">
    <citation type="submission" date="2013-07" db="EMBL/GenBank/DDBJ databases">
        <title>Sequencing and analysis of the complete genome of Microcystis aeruginosa phage MaMV-DC.</title>
        <authorList>
            <person name="Ou T."/>
            <person name="Li S.H."/>
            <person name="Zhang Q.Y."/>
        </authorList>
    </citation>
    <scope>NUCLEOTIDE SEQUENCE [LARGE SCALE GENOMIC DNA]</scope>
</reference>
<dbReference type="GeneID" id="26643233"/>